<evidence type="ECO:0000256" key="4">
    <source>
        <dbReference type="PROSITE-ProRule" id="PRU00409"/>
    </source>
</evidence>
<evidence type="ECO:0000313" key="8">
    <source>
        <dbReference type="Proteomes" id="UP000318052"/>
    </source>
</evidence>
<dbReference type="Gene3D" id="3.30.1490.20">
    <property type="entry name" value="ATP-grasp fold, A domain"/>
    <property type="match status" value="1"/>
</dbReference>
<dbReference type="RefSeq" id="WP_146583184.1">
    <property type="nucleotide sequence ID" value="NZ_VOGX01000056.1"/>
</dbReference>
<keyword evidence="1" id="KW-0436">Ligase</keyword>
<evidence type="ECO:0000256" key="1">
    <source>
        <dbReference type="ARBA" id="ARBA00022598"/>
    </source>
</evidence>
<keyword evidence="8" id="KW-1185">Reference proteome</keyword>
<evidence type="ECO:0000313" key="7">
    <source>
        <dbReference type="EMBL" id="TWV18553.1"/>
    </source>
</evidence>
<dbReference type="PANTHER" id="PTHR43585">
    <property type="entry name" value="FUMIPYRROLE BIOSYNTHESIS PROTEIN C"/>
    <property type="match status" value="1"/>
</dbReference>
<dbReference type="Proteomes" id="UP000318052">
    <property type="component" value="Unassembled WGS sequence"/>
</dbReference>
<evidence type="ECO:0000256" key="3">
    <source>
        <dbReference type="ARBA" id="ARBA00022840"/>
    </source>
</evidence>
<dbReference type="InterPro" id="IPR011761">
    <property type="entry name" value="ATP-grasp"/>
</dbReference>
<protein>
    <submittedName>
        <fullName evidence="7">Biotin carboxylase</fullName>
    </submittedName>
</protein>
<dbReference type="InterPro" id="IPR013815">
    <property type="entry name" value="ATP_grasp_subdomain_1"/>
</dbReference>
<feature type="domain" description="ATP-grasp" evidence="6">
    <location>
        <begin position="124"/>
        <end position="316"/>
    </location>
</feature>
<dbReference type="SUPFAM" id="SSF56059">
    <property type="entry name" value="Glutathione synthetase ATP-binding domain-like"/>
    <property type="match status" value="1"/>
</dbReference>
<dbReference type="Gene3D" id="3.40.50.20">
    <property type="match status" value="1"/>
</dbReference>
<comment type="caution">
    <text evidence="7">The sequence shown here is derived from an EMBL/GenBank/DDBJ whole genome shotgun (WGS) entry which is preliminary data.</text>
</comment>
<feature type="region of interest" description="Disordered" evidence="5">
    <location>
        <begin position="415"/>
        <end position="442"/>
    </location>
</feature>
<name>A0ABY3GRY5_9ACTN</name>
<dbReference type="Gene3D" id="3.30.470.20">
    <property type="entry name" value="ATP-grasp fold, B domain"/>
    <property type="match status" value="1"/>
</dbReference>
<accession>A0ABY3GRY5</accession>
<keyword evidence="3 4" id="KW-0067">ATP-binding</keyword>
<evidence type="ECO:0000256" key="5">
    <source>
        <dbReference type="SAM" id="MobiDB-lite"/>
    </source>
</evidence>
<gene>
    <name evidence="7" type="ORF">FRZ02_28180</name>
</gene>
<evidence type="ECO:0000259" key="6">
    <source>
        <dbReference type="PROSITE" id="PS50975"/>
    </source>
</evidence>
<dbReference type="PANTHER" id="PTHR43585:SF2">
    <property type="entry name" value="ATP-GRASP ENZYME FSQD"/>
    <property type="match status" value="1"/>
</dbReference>
<dbReference type="EMBL" id="VOGX01000056">
    <property type="protein sequence ID" value="TWV18553.1"/>
    <property type="molecule type" value="Genomic_DNA"/>
</dbReference>
<dbReference type="PROSITE" id="PS50975">
    <property type="entry name" value="ATP_GRASP"/>
    <property type="match status" value="1"/>
</dbReference>
<dbReference type="InterPro" id="IPR052032">
    <property type="entry name" value="ATP-dep_AA_Ligase"/>
</dbReference>
<evidence type="ECO:0000256" key="2">
    <source>
        <dbReference type="ARBA" id="ARBA00022741"/>
    </source>
</evidence>
<organism evidence="7 8">
    <name type="scientific">Streptomyces albidoflavus</name>
    <dbReference type="NCBI Taxonomy" id="1886"/>
    <lineage>
        <taxon>Bacteria</taxon>
        <taxon>Bacillati</taxon>
        <taxon>Actinomycetota</taxon>
        <taxon>Actinomycetes</taxon>
        <taxon>Kitasatosporales</taxon>
        <taxon>Streptomycetaceae</taxon>
        <taxon>Streptomyces</taxon>
        <taxon>Streptomyces albidoflavus group</taxon>
    </lineage>
</organism>
<sequence length="442" mass="47151">MSEHAPDEEDRPHIVVINRWRERYADYAGYLDHATHRVTYVSTDVGLGSVPATAAGTEVVAATDDLPAVRAAVARLAARHGAPRALVALKEDDLLTGAELRTEWELPGPRPEDLVRFRDKYLMCRAVAAAGLPVPAFAAAERPSDVREFAGHEGWPVVLKPRIGSSSAGVRVLDGPEELPGDAPFAEPMLVQSFDARPIHHADGVFDGTRVTRLRLSRYVNTCLGFREGTFLGSVEVDDPAVVRAAERAATAYLAALTDAPTPFHLELFIGPAGEEAGPDCSFLEVGARVGGSEIPFIWRDLHGHDLMRTAFDLQLGRTPAAADAAATGEVGGWLLIPAPAERPCLITHVTSMTGLTPGPYAEVVLAPGGVLPEADAYYEHVGGRFRFRGRTSAEVTEALIHTATRFRVSAEPILRSTPAGPSPNGRTALSAAHTAPVEVTG</sequence>
<keyword evidence="2 4" id="KW-0547">Nucleotide-binding</keyword>
<proteinExistence type="predicted"/>
<reference evidence="8" key="1">
    <citation type="journal article" date="2019" name="Microbiol. Resour. Announc.">
        <title>Draft Genomic Sequences of Streptomyces misionensis and Streptomyces albidoflavus, bacteria applied for phytopathogen biocontrol.</title>
        <authorList>
            <person name="Pylro V."/>
            <person name="Dias A."/>
            <person name="Andreote F."/>
            <person name="Varani A."/>
            <person name="Andreote C."/>
            <person name="Bernardo E."/>
            <person name="Martins T."/>
        </authorList>
    </citation>
    <scope>NUCLEOTIDE SEQUENCE [LARGE SCALE GENOMIC DNA]</scope>
    <source>
        <strain evidence="8">77</strain>
    </source>
</reference>